<evidence type="ECO:0000256" key="8">
    <source>
        <dbReference type="ARBA" id="ARBA00023209"/>
    </source>
</evidence>
<evidence type="ECO:0000256" key="7">
    <source>
        <dbReference type="ARBA" id="ARBA00023145"/>
    </source>
</evidence>
<keyword evidence="5 12" id="KW-0443">Lipid metabolism</keyword>
<evidence type="ECO:0000256" key="6">
    <source>
        <dbReference type="ARBA" id="ARBA00023136"/>
    </source>
</evidence>
<dbReference type="InterPro" id="IPR033179">
    <property type="entry name" value="PSD_type2_pro"/>
</dbReference>
<organism evidence="13 14">
    <name type="scientific">Clostridium aceticum</name>
    <dbReference type="NCBI Taxonomy" id="84022"/>
    <lineage>
        <taxon>Bacteria</taxon>
        <taxon>Bacillati</taxon>
        <taxon>Bacillota</taxon>
        <taxon>Clostridia</taxon>
        <taxon>Eubacteriales</taxon>
        <taxon>Clostridiaceae</taxon>
        <taxon>Clostridium</taxon>
    </lineage>
</organism>
<comment type="catalytic activity">
    <reaction evidence="12">
        <text>a 1,2-diacyl-sn-glycero-3-phospho-L-serine + H(+) = a 1,2-diacyl-sn-glycero-3-phosphoethanolamine + CO2</text>
        <dbReference type="Rhea" id="RHEA:20828"/>
        <dbReference type="ChEBI" id="CHEBI:15378"/>
        <dbReference type="ChEBI" id="CHEBI:16526"/>
        <dbReference type="ChEBI" id="CHEBI:57262"/>
        <dbReference type="ChEBI" id="CHEBI:64612"/>
        <dbReference type="EC" id="4.1.1.65"/>
    </reaction>
</comment>
<keyword evidence="8 12" id="KW-0594">Phospholipid biosynthesis</keyword>
<proteinExistence type="inferred from homology"/>
<dbReference type="EMBL" id="CP009687">
    <property type="protein sequence ID" value="AKL96789.1"/>
    <property type="molecule type" value="Genomic_DNA"/>
</dbReference>
<dbReference type="NCBIfam" id="TIGR00163">
    <property type="entry name" value="PS_decarb"/>
    <property type="match status" value="1"/>
</dbReference>
<comment type="pathway">
    <text evidence="1">Lipid metabolism.</text>
</comment>
<dbReference type="GO" id="GO:0006646">
    <property type="term" value="P:phosphatidylethanolamine biosynthetic process"/>
    <property type="evidence" value="ECO:0007669"/>
    <property type="project" value="UniProtKB-UniRule"/>
</dbReference>
<reference evidence="13 14" key="1">
    <citation type="submission" date="2014-10" db="EMBL/GenBank/DDBJ databases">
        <title>Genome sequence of Clostridium aceticum DSM 1496.</title>
        <authorList>
            <person name="Poehlein A."/>
            <person name="Schiel-Bengelsdorf B."/>
            <person name="Gottschalk G."/>
            <person name="Duerre P."/>
            <person name="Daniel R."/>
        </authorList>
    </citation>
    <scope>NUCLEOTIDE SEQUENCE [LARGE SCALE GENOMIC DNA]</scope>
    <source>
        <strain evidence="13 14">DSM 1496</strain>
    </source>
</reference>
<sequence length="296" mass="34020">MIYYIDRKTGAKKEEIVAGGRYLRWMHETKIGSSMLEILIKKKFLSVIYGKIQDLPISRRKIPSFIKELDIDMREAENEDPSSYKNFNEFFIRRLKKEVRPICMDEKVFASPVDGRVMAYENIHAKNVLQIKGQEYCLEELLGNKGLAEEYQDGACITVRLSPADYHRFHFPDEGVPEPSTKIAGGYYSVNPIALRKITSLYCQNKREFTVFDSYNFGKVLMVEVGATFVGSIIQTFHPNQAVKKGDEKGYFKFGGSTVILFLQPNRIKIDRDLIENTQQGIETKVYVGEKIGIKR</sequence>
<evidence type="ECO:0000313" key="14">
    <source>
        <dbReference type="Proteomes" id="UP000035704"/>
    </source>
</evidence>
<keyword evidence="11 12" id="KW-0670">Pyruvate</keyword>
<feature type="active site" description="Charge relay system; for autoendoproteolytic cleavage activity" evidence="12">
    <location>
        <position position="170"/>
    </location>
</feature>
<feature type="site" description="Cleavage (non-hydrolytic); by autocatalysis" evidence="12">
    <location>
        <begin position="256"/>
        <end position="257"/>
    </location>
</feature>
<dbReference type="InterPro" id="IPR033177">
    <property type="entry name" value="PSD-B"/>
</dbReference>
<evidence type="ECO:0000256" key="12">
    <source>
        <dbReference type="HAMAP-Rule" id="MF_00663"/>
    </source>
</evidence>
<keyword evidence="10 12" id="KW-1208">Phospholipid metabolism</keyword>
<feature type="chain" id="PRO_5041747897" description="Phosphatidylserine decarboxylase alpha chain" evidence="12">
    <location>
        <begin position="257"/>
        <end position="296"/>
    </location>
</feature>
<feature type="modified residue" description="Pyruvic acid (Ser); by autocatalysis" evidence="12">
    <location>
        <position position="257"/>
    </location>
</feature>
<comment type="cofactor">
    <cofactor evidence="12">
        <name>pyruvate</name>
        <dbReference type="ChEBI" id="CHEBI:15361"/>
    </cofactor>
    <text evidence="12">Binds 1 pyruvoyl group covalently per subunit.</text>
</comment>
<keyword evidence="7 12" id="KW-0865">Zymogen</keyword>
<accession>A0A0D8IB78</accession>
<evidence type="ECO:0000256" key="3">
    <source>
        <dbReference type="ARBA" id="ARBA00022516"/>
    </source>
</evidence>
<keyword evidence="6 12" id="KW-0472">Membrane</keyword>
<keyword evidence="9 12" id="KW-0456">Lyase</keyword>
<feature type="active site" description="Charge relay system; for autoendoproteolytic cleavage activity" evidence="12">
    <location>
        <position position="257"/>
    </location>
</feature>
<evidence type="ECO:0000256" key="5">
    <source>
        <dbReference type="ARBA" id="ARBA00023098"/>
    </source>
</evidence>
<dbReference type="KEGG" id="cace:CACET_c33450"/>
<dbReference type="AlphaFoldDB" id="A0A0D8IB78"/>
<feature type="active site" description="Schiff-base intermediate with substrate; via pyruvic acid; for decarboxylase activity" evidence="12">
    <location>
        <position position="257"/>
    </location>
</feature>
<comment type="pathway">
    <text evidence="12">Phospholipid metabolism; phosphatidylethanolamine biosynthesis; phosphatidylethanolamine from CDP-diacylglycerol: step 2/2.</text>
</comment>
<evidence type="ECO:0000313" key="13">
    <source>
        <dbReference type="EMBL" id="AKL96789.1"/>
    </source>
</evidence>
<feature type="active site" description="Charge relay system; for autoendoproteolytic cleavage activity" evidence="12">
    <location>
        <position position="114"/>
    </location>
</feature>
<keyword evidence="2 12" id="KW-1003">Cell membrane</keyword>
<dbReference type="NCBIfam" id="NF001941">
    <property type="entry name" value="PRK00723.1"/>
    <property type="match status" value="1"/>
</dbReference>
<dbReference type="GO" id="GO:0004609">
    <property type="term" value="F:phosphatidylserine decarboxylase activity"/>
    <property type="evidence" value="ECO:0007669"/>
    <property type="project" value="UniProtKB-UniRule"/>
</dbReference>
<dbReference type="HAMAP" id="MF_00663">
    <property type="entry name" value="PS_decarb_PSD_B_type2"/>
    <property type="match status" value="1"/>
</dbReference>
<protein>
    <recommendedName>
        <fullName evidence="12">Phosphatidylserine decarboxylase proenzyme</fullName>
        <ecNumber evidence="12">4.1.1.65</ecNumber>
    </recommendedName>
    <component>
        <recommendedName>
            <fullName evidence="12">Phosphatidylserine decarboxylase alpha chain</fullName>
        </recommendedName>
    </component>
    <component>
        <recommendedName>
            <fullName evidence="12">Phosphatidylserine decarboxylase beta chain</fullName>
        </recommendedName>
    </component>
</protein>
<feature type="chain" id="PRO_5041747898" description="Phosphatidylserine decarboxylase beta chain" evidence="12">
    <location>
        <begin position="1"/>
        <end position="256"/>
    </location>
</feature>
<dbReference type="STRING" id="84022.CACET_c33450"/>
<dbReference type="InterPro" id="IPR003817">
    <property type="entry name" value="PS_Dcarbxylase"/>
</dbReference>
<dbReference type="GO" id="GO:0005886">
    <property type="term" value="C:plasma membrane"/>
    <property type="evidence" value="ECO:0007669"/>
    <property type="project" value="UniProtKB-SubCell"/>
</dbReference>
<evidence type="ECO:0000256" key="11">
    <source>
        <dbReference type="ARBA" id="ARBA00023317"/>
    </source>
</evidence>
<comment type="subcellular location">
    <subcellularLocation>
        <location evidence="12">Cell membrane</location>
        <topology evidence="12">Peripheral membrane protein</topology>
    </subcellularLocation>
</comment>
<keyword evidence="4 12" id="KW-0210">Decarboxylase</keyword>
<comment type="similarity">
    <text evidence="12">Belongs to the phosphatidylserine decarboxylase family. PSD-B subfamily. Prokaryotic type II sub-subfamily.</text>
</comment>
<dbReference type="Proteomes" id="UP000035704">
    <property type="component" value="Chromosome"/>
</dbReference>
<name>A0A0D8IB78_9CLOT</name>
<dbReference type="Pfam" id="PF02666">
    <property type="entry name" value="PS_Dcarbxylase"/>
    <property type="match status" value="1"/>
</dbReference>
<dbReference type="PATRIC" id="fig|84022.5.peg.3536"/>
<keyword evidence="14" id="KW-1185">Reference proteome</keyword>
<evidence type="ECO:0000256" key="10">
    <source>
        <dbReference type="ARBA" id="ARBA00023264"/>
    </source>
</evidence>
<comment type="function">
    <text evidence="12">Catalyzes the formation of phosphatidylethanolamine (PtdEtn) from phosphatidylserine (PtdSer).</text>
</comment>
<comment type="subunit">
    <text evidence="12">Heterodimer of a large membrane-associated beta subunit and a small pyruvoyl-containing alpha subunit.</text>
</comment>
<evidence type="ECO:0000256" key="2">
    <source>
        <dbReference type="ARBA" id="ARBA00022475"/>
    </source>
</evidence>
<evidence type="ECO:0000256" key="1">
    <source>
        <dbReference type="ARBA" id="ARBA00005189"/>
    </source>
</evidence>
<comment type="PTM">
    <text evidence="12">Is synthesized initially as an inactive proenzyme. Formation of the active enzyme involves a self-maturation process in which the active site pyruvoyl group is generated from an internal serine residue via an autocatalytic post-translational modification. Two non-identical subunits are generated from the proenzyme in this reaction, and the pyruvate is formed at the N-terminus of the alpha chain, which is derived from the carboxyl end of the proenzyme. The autoendoproteolytic cleavage occurs by a canonical serine protease mechanism, in which the side chain hydroxyl group of the serine supplies its oxygen atom to form the C-terminus of the beta chain, while the remainder of the serine residue undergoes an oxidative deamination to produce ammonia and the pyruvoyl prosthetic group on the alpha chain. During this reaction, the Ser that is part of the protease active site of the proenzyme becomes the pyruvoyl prosthetic group, which constitutes an essential element of the active site of the mature decarboxylase.</text>
</comment>
<evidence type="ECO:0000256" key="9">
    <source>
        <dbReference type="ARBA" id="ARBA00023239"/>
    </source>
</evidence>
<dbReference type="UniPathway" id="UPA00558">
    <property type="reaction ID" value="UER00616"/>
</dbReference>
<dbReference type="PANTHER" id="PTHR10067:SF17">
    <property type="entry name" value="PHOSPHATIDYLSERINE DECARBOXYLASE PROENZYME 2"/>
    <property type="match status" value="1"/>
</dbReference>
<dbReference type="PANTHER" id="PTHR10067">
    <property type="entry name" value="PHOSPHATIDYLSERINE DECARBOXYLASE"/>
    <property type="match status" value="1"/>
</dbReference>
<evidence type="ECO:0000256" key="4">
    <source>
        <dbReference type="ARBA" id="ARBA00022793"/>
    </source>
</evidence>
<dbReference type="EC" id="4.1.1.65" evidence="12"/>
<dbReference type="RefSeq" id="WP_044824219.1">
    <property type="nucleotide sequence ID" value="NZ_CP009687.1"/>
</dbReference>
<keyword evidence="3 12" id="KW-0444">Lipid biosynthesis</keyword>
<gene>
    <name evidence="12 13" type="primary">psd</name>
    <name evidence="13" type="ORF">CACET_c33450</name>
</gene>